<dbReference type="NCBIfam" id="NF004202">
    <property type="entry name" value="PRK05653.2-2"/>
    <property type="match status" value="1"/>
</dbReference>
<dbReference type="PROSITE" id="PS00061">
    <property type="entry name" value="ADH_SHORT"/>
    <property type="match status" value="1"/>
</dbReference>
<dbReference type="InterPro" id="IPR050259">
    <property type="entry name" value="SDR"/>
</dbReference>
<evidence type="ECO:0000313" key="2">
    <source>
        <dbReference type="EMBL" id="AGF93408.1"/>
    </source>
</evidence>
<dbReference type="PRINTS" id="PR00080">
    <property type="entry name" value="SDRFAMILY"/>
</dbReference>
<dbReference type="Gene3D" id="3.40.50.720">
    <property type="entry name" value="NAD(P)-binding Rossmann-like Domain"/>
    <property type="match status" value="1"/>
</dbReference>
<dbReference type="InterPro" id="IPR002347">
    <property type="entry name" value="SDR_fam"/>
</dbReference>
<dbReference type="PANTHER" id="PTHR42879">
    <property type="entry name" value="3-OXOACYL-(ACYL-CARRIER-PROTEIN) REDUCTASE"/>
    <property type="match status" value="1"/>
</dbReference>
<dbReference type="InterPro" id="IPR036291">
    <property type="entry name" value="NAD(P)-bd_dom_sf"/>
</dbReference>
<accession>M1QBP5</accession>
<gene>
    <name evidence="2" type="ORF">FLSS-25_0009</name>
</gene>
<dbReference type="FunFam" id="3.40.50.720:FF:000084">
    <property type="entry name" value="Short-chain dehydrogenase reductase"/>
    <property type="match status" value="1"/>
</dbReference>
<evidence type="ECO:0000256" key="1">
    <source>
        <dbReference type="ARBA" id="ARBA00006484"/>
    </source>
</evidence>
<dbReference type="PANTHER" id="PTHR42879:SF2">
    <property type="entry name" value="3-OXOACYL-[ACYL-CARRIER-PROTEIN] REDUCTASE FABG"/>
    <property type="match status" value="1"/>
</dbReference>
<dbReference type="InterPro" id="IPR020904">
    <property type="entry name" value="Sc_DH/Rdtase_CS"/>
</dbReference>
<proteinExistence type="inferred from homology"/>
<dbReference type="NCBIfam" id="NF009466">
    <property type="entry name" value="PRK12826.1-2"/>
    <property type="match status" value="1"/>
</dbReference>
<dbReference type="NCBIfam" id="NF005559">
    <property type="entry name" value="PRK07231.1"/>
    <property type="match status" value="1"/>
</dbReference>
<dbReference type="NCBIfam" id="NF009468">
    <property type="entry name" value="PRK12826.1-4"/>
    <property type="match status" value="1"/>
</dbReference>
<reference evidence="2" key="1">
    <citation type="journal article" date="2013" name="Syst. Appl. Microbiol.">
        <title>New insights into the archaeal diversity of a hypersaline microbial mat obtained by a metagenomic approach.</title>
        <authorList>
            <person name="Lopez-Lopez A."/>
            <person name="Richter M."/>
            <person name="Pena A."/>
            <person name="Tamames J."/>
            <person name="Rossello-Mora R."/>
        </authorList>
    </citation>
    <scope>NUCLEOTIDE SEQUENCE</scope>
</reference>
<comment type="similarity">
    <text evidence="1">Belongs to the short-chain dehydrogenases/reductases (SDR) family.</text>
</comment>
<dbReference type="GO" id="GO:0032787">
    <property type="term" value="P:monocarboxylic acid metabolic process"/>
    <property type="evidence" value="ECO:0007669"/>
    <property type="project" value="UniProtKB-ARBA"/>
</dbReference>
<dbReference type="SUPFAM" id="SSF51735">
    <property type="entry name" value="NAD(P)-binding Rossmann-fold domains"/>
    <property type="match status" value="1"/>
</dbReference>
<name>M1QBP5_9ZZZZ</name>
<dbReference type="PRINTS" id="PR00081">
    <property type="entry name" value="GDHRDH"/>
</dbReference>
<dbReference type="CDD" id="cd05233">
    <property type="entry name" value="SDR_c"/>
    <property type="match status" value="1"/>
</dbReference>
<dbReference type="EMBL" id="JX684091">
    <property type="protein sequence ID" value="AGF93408.1"/>
    <property type="molecule type" value="Genomic_DNA"/>
</dbReference>
<dbReference type="Pfam" id="PF13561">
    <property type="entry name" value="adh_short_C2"/>
    <property type="match status" value="1"/>
</dbReference>
<dbReference type="AlphaFoldDB" id="M1QBP5"/>
<organism evidence="2">
    <name type="scientific">uncultured organism</name>
    <dbReference type="NCBI Taxonomy" id="155900"/>
    <lineage>
        <taxon>unclassified sequences</taxon>
        <taxon>environmental samples</taxon>
    </lineage>
</organism>
<protein>
    <submittedName>
        <fullName evidence="2">3-oxoacyl-(Acyl-carrier-protein) reductase</fullName>
    </submittedName>
</protein>
<sequence length="261" mass="28379">MREVRTIRLKDKSAIVTGGGRGIGKGIAKVFAEEGAKVLVVDLEEDLAKDTAEKIQENGQEADYVKGNVTDLADMKKVAEKCNEKYGSVDILCNNVGIYPEVSLDDMTEEDWDKVMDINLKGTFLSVKAVLPYMKEQNYGKIVITSSITGPRTAYPELVHYAASKAGVNGFIKAAGLELAKYNINVNGVEPGNILTEGYKEQMEGHIEDQAKSIPMKRMGEPEDIAHAMAFLASDEASYITGQTIIVDGGQILPETKSAIE</sequence>